<dbReference type="Proteomes" id="UP000541735">
    <property type="component" value="Unassembled WGS sequence"/>
</dbReference>
<proteinExistence type="predicted"/>
<evidence type="ECO:0000313" key="4">
    <source>
        <dbReference type="Proteomes" id="UP000541735"/>
    </source>
</evidence>
<feature type="transmembrane region" description="Helical" evidence="2">
    <location>
        <begin position="124"/>
        <end position="147"/>
    </location>
</feature>
<dbReference type="RefSeq" id="WP_185548806.1">
    <property type="nucleotide sequence ID" value="NZ_JAARYD010000003.1"/>
</dbReference>
<evidence type="ECO:0000256" key="1">
    <source>
        <dbReference type="SAM" id="MobiDB-lite"/>
    </source>
</evidence>
<feature type="compositionally biased region" description="Basic residues" evidence="1">
    <location>
        <begin position="10"/>
        <end position="22"/>
    </location>
</feature>
<evidence type="ECO:0000313" key="3">
    <source>
        <dbReference type="EMBL" id="MBC2176476.1"/>
    </source>
</evidence>
<gene>
    <name evidence="3" type="ORF">HCB27_07605</name>
</gene>
<dbReference type="EMBL" id="JAARYD010000003">
    <property type="protein sequence ID" value="MBC2176476.1"/>
    <property type="molecule type" value="Genomic_DNA"/>
</dbReference>
<evidence type="ECO:0000256" key="2">
    <source>
        <dbReference type="SAM" id="Phobius"/>
    </source>
</evidence>
<sequence length="205" mass="23151">MPEENFKAKQQVKQKGSKQKNKQSKEDGTVLAYLDVIGRREKFFDIVVPIVGVSILNIVFLYILKNIEYLDLLNFVFKSTASVVNIMAILSGFNTASLSILSTVRKANFDSYKAETIGVEFRKILKYFQFSISIQLILLLLGIMLSFSQGYIIVLFDGLISNCYIKLIILVCSTIWFSSIISSILISIRSIPVLSKLIELIFNAK</sequence>
<keyword evidence="2" id="KW-0472">Membrane</keyword>
<feature type="transmembrane region" description="Helical" evidence="2">
    <location>
        <begin position="43"/>
        <end position="64"/>
    </location>
</feature>
<keyword evidence="2" id="KW-0812">Transmembrane</keyword>
<reference evidence="3 4" key="1">
    <citation type="submission" date="2020-03" db="EMBL/GenBank/DDBJ databases">
        <title>Soil Listeria distribution.</title>
        <authorList>
            <person name="Liao J."/>
            <person name="Wiedmann M."/>
        </authorList>
    </citation>
    <scope>NUCLEOTIDE SEQUENCE [LARGE SCALE GENOMIC DNA]</scope>
    <source>
        <strain evidence="3 4">FSL L7-0259</strain>
    </source>
</reference>
<feature type="transmembrane region" description="Helical" evidence="2">
    <location>
        <begin position="167"/>
        <end position="188"/>
    </location>
</feature>
<dbReference type="AlphaFoldDB" id="A0A7X0Z5Q7"/>
<feature type="region of interest" description="Disordered" evidence="1">
    <location>
        <begin position="1"/>
        <end position="23"/>
    </location>
</feature>
<name>A0A7X0Z5Q7_9LIST</name>
<organism evidence="3 4">
    <name type="scientific">Listeria booriae</name>
    <dbReference type="NCBI Taxonomy" id="1552123"/>
    <lineage>
        <taxon>Bacteria</taxon>
        <taxon>Bacillati</taxon>
        <taxon>Bacillota</taxon>
        <taxon>Bacilli</taxon>
        <taxon>Bacillales</taxon>
        <taxon>Listeriaceae</taxon>
        <taxon>Listeria</taxon>
    </lineage>
</organism>
<feature type="transmembrane region" description="Helical" evidence="2">
    <location>
        <begin position="84"/>
        <end position="104"/>
    </location>
</feature>
<comment type="caution">
    <text evidence="3">The sequence shown here is derived from an EMBL/GenBank/DDBJ whole genome shotgun (WGS) entry which is preliminary data.</text>
</comment>
<keyword evidence="2" id="KW-1133">Transmembrane helix</keyword>
<protein>
    <submittedName>
        <fullName evidence="3">Uncharacterized protein</fullName>
    </submittedName>
</protein>
<accession>A0A7X0Z5Q7</accession>